<gene>
    <name evidence="2" type="ORF">CYMTET_53291</name>
</gene>
<evidence type="ECO:0000313" key="2">
    <source>
        <dbReference type="EMBL" id="KAK3236577.1"/>
    </source>
</evidence>
<evidence type="ECO:0000313" key="3">
    <source>
        <dbReference type="Proteomes" id="UP001190700"/>
    </source>
</evidence>
<accession>A0AAE0BJ27</accession>
<dbReference type="Proteomes" id="UP001190700">
    <property type="component" value="Unassembled WGS sequence"/>
</dbReference>
<proteinExistence type="predicted"/>
<dbReference type="EMBL" id="LGRX02034966">
    <property type="protein sequence ID" value="KAK3236577.1"/>
    <property type="molecule type" value="Genomic_DNA"/>
</dbReference>
<protein>
    <submittedName>
        <fullName evidence="2">Uncharacterized protein</fullName>
    </submittedName>
</protein>
<feature type="compositionally biased region" description="Polar residues" evidence="1">
    <location>
        <begin position="59"/>
        <end position="68"/>
    </location>
</feature>
<name>A0AAE0BJ27_9CHLO</name>
<organism evidence="2 3">
    <name type="scientific">Cymbomonas tetramitiformis</name>
    <dbReference type="NCBI Taxonomy" id="36881"/>
    <lineage>
        <taxon>Eukaryota</taxon>
        <taxon>Viridiplantae</taxon>
        <taxon>Chlorophyta</taxon>
        <taxon>Pyramimonadophyceae</taxon>
        <taxon>Pyramimonadales</taxon>
        <taxon>Pyramimonadaceae</taxon>
        <taxon>Cymbomonas</taxon>
    </lineage>
</organism>
<dbReference type="AlphaFoldDB" id="A0AAE0BJ27"/>
<feature type="compositionally biased region" description="Polar residues" evidence="1">
    <location>
        <begin position="1"/>
        <end position="12"/>
    </location>
</feature>
<sequence length="68" mass="6973">MVGTYSLYNNDQNPPPAPPNPAEARGAAVAHINELAINERPKPRSGLSQPGLGGGCGKMTSSSSVLVE</sequence>
<keyword evidence="3" id="KW-1185">Reference proteome</keyword>
<comment type="caution">
    <text evidence="2">The sequence shown here is derived from an EMBL/GenBank/DDBJ whole genome shotgun (WGS) entry which is preliminary data.</text>
</comment>
<feature type="region of interest" description="Disordered" evidence="1">
    <location>
        <begin position="1"/>
        <end position="68"/>
    </location>
</feature>
<reference evidence="2 3" key="1">
    <citation type="journal article" date="2015" name="Genome Biol. Evol.">
        <title>Comparative Genomics of a Bacterivorous Green Alga Reveals Evolutionary Causalities and Consequences of Phago-Mixotrophic Mode of Nutrition.</title>
        <authorList>
            <person name="Burns J.A."/>
            <person name="Paasch A."/>
            <person name="Narechania A."/>
            <person name="Kim E."/>
        </authorList>
    </citation>
    <scope>NUCLEOTIDE SEQUENCE [LARGE SCALE GENOMIC DNA]</scope>
    <source>
        <strain evidence="2 3">PLY_AMNH</strain>
    </source>
</reference>
<evidence type="ECO:0000256" key="1">
    <source>
        <dbReference type="SAM" id="MobiDB-lite"/>
    </source>
</evidence>